<evidence type="ECO:0000256" key="4">
    <source>
        <dbReference type="SAM" id="Phobius"/>
    </source>
</evidence>
<dbReference type="Gene3D" id="2.60.40.10">
    <property type="entry name" value="Immunoglobulins"/>
    <property type="match status" value="1"/>
</dbReference>
<keyword evidence="4" id="KW-1133">Transmembrane helix</keyword>
<dbReference type="PANTHER" id="PTHR24100">
    <property type="entry name" value="BUTYROPHILIN"/>
    <property type="match status" value="1"/>
</dbReference>
<keyword evidence="5" id="KW-0732">Signal</keyword>
<feature type="chain" id="PRO_5046175224" description="Ig-like domain-containing protein" evidence="5">
    <location>
        <begin position="18"/>
        <end position="157"/>
    </location>
</feature>
<keyword evidence="2 4" id="KW-0472">Membrane</keyword>
<sequence>MWFIFLSKVLQLYVTLSDRHNREYIIALVGQDVILPCKAPNNNQTIAAVEWSRPGLDQEFVLLYRDERFDVDNQHPSYKNRVDPQDKEMKDGDFSLVLKDVKKNDTGKYECYVLQGEITSRTVYLDVFSPGEFVLRVQFVLFVALCFVLLLSRISLH</sequence>
<dbReference type="SMART" id="SM00406">
    <property type="entry name" value="IGv"/>
    <property type="match status" value="1"/>
</dbReference>
<dbReference type="InterPro" id="IPR050504">
    <property type="entry name" value="IgSF_BTN/MOG"/>
</dbReference>
<organism evidence="7 8">
    <name type="scientific">Acanthochromis polyacanthus</name>
    <name type="common">spiny chromis</name>
    <dbReference type="NCBI Taxonomy" id="80966"/>
    <lineage>
        <taxon>Eukaryota</taxon>
        <taxon>Metazoa</taxon>
        <taxon>Chordata</taxon>
        <taxon>Craniata</taxon>
        <taxon>Vertebrata</taxon>
        <taxon>Euteleostomi</taxon>
        <taxon>Actinopterygii</taxon>
        <taxon>Neopterygii</taxon>
        <taxon>Teleostei</taxon>
        <taxon>Neoteleostei</taxon>
        <taxon>Acanthomorphata</taxon>
        <taxon>Ovalentaria</taxon>
        <taxon>Pomacentridae</taxon>
        <taxon>Acanthochromis</taxon>
    </lineage>
</organism>
<dbReference type="InParanoid" id="A0A3Q1FJN8"/>
<dbReference type="InterPro" id="IPR003599">
    <property type="entry name" value="Ig_sub"/>
</dbReference>
<dbReference type="InterPro" id="IPR036179">
    <property type="entry name" value="Ig-like_dom_sf"/>
</dbReference>
<reference evidence="7" key="1">
    <citation type="submission" date="2025-08" db="UniProtKB">
        <authorList>
            <consortium name="Ensembl"/>
        </authorList>
    </citation>
    <scope>IDENTIFICATION</scope>
</reference>
<dbReference type="Proteomes" id="UP000257200">
    <property type="component" value="Unplaced"/>
</dbReference>
<dbReference type="SMART" id="SM00409">
    <property type="entry name" value="IG"/>
    <property type="match status" value="1"/>
</dbReference>
<reference evidence="7" key="2">
    <citation type="submission" date="2025-09" db="UniProtKB">
        <authorList>
            <consortium name="Ensembl"/>
        </authorList>
    </citation>
    <scope>IDENTIFICATION</scope>
</reference>
<dbReference type="PANTHER" id="PTHR24100:SF151">
    <property type="entry name" value="ICOS LIGAND"/>
    <property type="match status" value="1"/>
</dbReference>
<dbReference type="InterPro" id="IPR013106">
    <property type="entry name" value="Ig_V-set"/>
</dbReference>
<dbReference type="Pfam" id="PF07686">
    <property type="entry name" value="V-set"/>
    <property type="match status" value="1"/>
</dbReference>
<dbReference type="GO" id="GO:0050863">
    <property type="term" value="P:regulation of T cell activation"/>
    <property type="evidence" value="ECO:0007669"/>
    <property type="project" value="UniProtKB-ARBA"/>
</dbReference>
<keyword evidence="4" id="KW-0812">Transmembrane</keyword>
<evidence type="ECO:0000313" key="8">
    <source>
        <dbReference type="Proteomes" id="UP000257200"/>
    </source>
</evidence>
<feature type="domain" description="Ig-like" evidence="6">
    <location>
        <begin position="30"/>
        <end position="124"/>
    </location>
</feature>
<keyword evidence="8" id="KW-1185">Reference proteome</keyword>
<dbReference type="InterPro" id="IPR013783">
    <property type="entry name" value="Ig-like_fold"/>
</dbReference>
<evidence type="ECO:0000259" key="6">
    <source>
        <dbReference type="PROSITE" id="PS50835"/>
    </source>
</evidence>
<proteinExistence type="predicted"/>
<dbReference type="GO" id="GO:1903037">
    <property type="term" value="P:regulation of leukocyte cell-cell adhesion"/>
    <property type="evidence" value="ECO:0007669"/>
    <property type="project" value="UniProtKB-ARBA"/>
</dbReference>
<dbReference type="AlphaFoldDB" id="A0A3Q1FJN8"/>
<dbReference type="InterPro" id="IPR007110">
    <property type="entry name" value="Ig-like_dom"/>
</dbReference>
<evidence type="ECO:0000256" key="1">
    <source>
        <dbReference type="ARBA" id="ARBA00004370"/>
    </source>
</evidence>
<dbReference type="GeneTree" id="ENSGT00940000177100"/>
<dbReference type="GO" id="GO:0009897">
    <property type="term" value="C:external side of plasma membrane"/>
    <property type="evidence" value="ECO:0007669"/>
    <property type="project" value="TreeGrafter"/>
</dbReference>
<evidence type="ECO:0000256" key="2">
    <source>
        <dbReference type="ARBA" id="ARBA00023136"/>
    </source>
</evidence>
<dbReference type="Ensembl" id="ENSAPOT00000025644.1">
    <property type="protein sequence ID" value="ENSAPOP00000016624.1"/>
    <property type="gene ID" value="ENSAPOG00000019752.1"/>
</dbReference>
<protein>
    <recommendedName>
        <fullName evidence="6">Ig-like domain-containing protein</fullName>
    </recommendedName>
</protein>
<dbReference type="GO" id="GO:0005102">
    <property type="term" value="F:signaling receptor binding"/>
    <property type="evidence" value="ECO:0007669"/>
    <property type="project" value="TreeGrafter"/>
</dbReference>
<accession>A0A3Q1FJN8</accession>
<comment type="subcellular location">
    <subcellularLocation>
        <location evidence="1">Membrane</location>
    </subcellularLocation>
</comment>
<name>A0A3Q1FJN8_9TELE</name>
<evidence type="ECO:0000313" key="7">
    <source>
        <dbReference type="Ensembl" id="ENSAPOP00000016624.1"/>
    </source>
</evidence>
<dbReference type="SUPFAM" id="SSF48726">
    <property type="entry name" value="Immunoglobulin"/>
    <property type="match status" value="1"/>
</dbReference>
<keyword evidence="3" id="KW-0393">Immunoglobulin domain</keyword>
<dbReference type="GO" id="GO:0001817">
    <property type="term" value="P:regulation of cytokine production"/>
    <property type="evidence" value="ECO:0007669"/>
    <property type="project" value="TreeGrafter"/>
</dbReference>
<dbReference type="PROSITE" id="PS50835">
    <property type="entry name" value="IG_LIKE"/>
    <property type="match status" value="1"/>
</dbReference>
<evidence type="ECO:0000256" key="5">
    <source>
        <dbReference type="SAM" id="SignalP"/>
    </source>
</evidence>
<feature type="transmembrane region" description="Helical" evidence="4">
    <location>
        <begin position="133"/>
        <end position="151"/>
    </location>
</feature>
<dbReference type="GO" id="GO:0050852">
    <property type="term" value="P:T cell receptor signaling pathway"/>
    <property type="evidence" value="ECO:0007669"/>
    <property type="project" value="TreeGrafter"/>
</dbReference>
<feature type="signal peptide" evidence="5">
    <location>
        <begin position="1"/>
        <end position="17"/>
    </location>
</feature>
<evidence type="ECO:0000256" key="3">
    <source>
        <dbReference type="ARBA" id="ARBA00023319"/>
    </source>
</evidence>